<dbReference type="InterPro" id="IPR036653">
    <property type="entry name" value="CinA-like_C"/>
</dbReference>
<dbReference type="InterPro" id="IPR001453">
    <property type="entry name" value="MoaB/Mog_dom"/>
</dbReference>
<dbReference type="NCBIfam" id="TIGR00200">
    <property type="entry name" value="cinA_nterm"/>
    <property type="match status" value="1"/>
</dbReference>
<dbReference type="EMBL" id="CP036434">
    <property type="protein sequence ID" value="QDV08491.1"/>
    <property type="molecule type" value="Genomic_DNA"/>
</dbReference>
<dbReference type="HAMAP" id="MF_00226_B">
    <property type="entry name" value="CinA_B"/>
    <property type="match status" value="1"/>
</dbReference>
<dbReference type="GO" id="GO:0016787">
    <property type="term" value="F:hydrolase activity"/>
    <property type="evidence" value="ECO:0007669"/>
    <property type="project" value="UniProtKB-KW"/>
</dbReference>
<feature type="domain" description="MoaB/Mog" evidence="2">
    <location>
        <begin position="15"/>
        <end position="183"/>
    </location>
</feature>
<protein>
    <recommendedName>
        <fullName evidence="1">CinA-like protein</fullName>
    </recommendedName>
</protein>
<keyword evidence="3" id="KW-0378">Hydrolase</keyword>
<dbReference type="SUPFAM" id="SSF142433">
    <property type="entry name" value="CinA-like"/>
    <property type="match status" value="1"/>
</dbReference>
<accession>A0A518EWQ7</accession>
<dbReference type="Proteomes" id="UP000320390">
    <property type="component" value="Chromosome"/>
</dbReference>
<dbReference type="InterPro" id="IPR041424">
    <property type="entry name" value="CinA_KH"/>
</dbReference>
<evidence type="ECO:0000313" key="3">
    <source>
        <dbReference type="EMBL" id="QDV08491.1"/>
    </source>
</evidence>
<dbReference type="CDD" id="cd00885">
    <property type="entry name" value="cinA"/>
    <property type="match status" value="1"/>
</dbReference>
<evidence type="ECO:0000313" key="4">
    <source>
        <dbReference type="Proteomes" id="UP000320390"/>
    </source>
</evidence>
<dbReference type="Gene3D" id="3.40.980.10">
    <property type="entry name" value="MoaB/Mog-like domain"/>
    <property type="match status" value="1"/>
</dbReference>
<dbReference type="PANTHER" id="PTHR13939">
    <property type="entry name" value="NICOTINAMIDE-NUCLEOTIDE AMIDOHYDROLASE PNCC"/>
    <property type="match status" value="1"/>
</dbReference>
<dbReference type="Gene3D" id="3.90.950.20">
    <property type="entry name" value="CinA-like"/>
    <property type="match status" value="1"/>
</dbReference>
<dbReference type="InterPro" id="IPR050101">
    <property type="entry name" value="CinA"/>
</dbReference>
<evidence type="ECO:0000256" key="1">
    <source>
        <dbReference type="HAMAP-Rule" id="MF_00226"/>
    </source>
</evidence>
<name>A0A518EWQ7_9BACT</name>
<dbReference type="PANTHER" id="PTHR13939:SF0">
    <property type="entry name" value="NMN AMIDOHYDROLASE-LIKE PROTEIN YFAY"/>
    <property type="match status" value="1"/>
</dbReference>
<dbReference type="NCBIfam" id="TIGR00199">
    <property type="entry name" value="PncC_domain"/>
    <property type="match status" value="1"/>
</dbReference>
<dbReference type="InterPro" id="IPR036425">
    <property type="entry name" value="MoaB/Mog-like_dom_sf"/>
</dbReference>
<organism evidence="3 4">
    <name type="scientific">Saltatorellus ferox</name>
    <dbReference type="NCBI Taxonomy" id="2528018"/>
    <lineage>
        <taxon>Bacteria</taxon>
        <taxon>Pseudomonadati</taxon>
        <taxon>Planctomycetota</taxon>
        <taxon>Planctomycetia</taxon>
        <taxon>Planctomycetia incertae sedis</taxon>
        <taxon>Saltatorellus</taxon>
    </lineage>
</organism>
<dbReference type="InterPro" id="IPR008135">
    <property type="entry name" value="Competence-induced_CinA"/>
</dbReference>
<sequence length="433" mass="45350">MSPKPGESLDPSSVGIVAVGDELLAGAHPDLNSPYLAYRCLEFGRTVRRVIVVGDEEADIAAAVDALARETATVFVSGGLGPTLDDVTRHGVAKALGVELYESEEAWAEVSGWFLRAGRPVLESNRRQALIPVGSERIPNAFGTAPGFRAVHPSGAVVMVGPGPPKELQGVFDSEMAPWLAAHPPDSKKRAKRTLHFGDLPESTFADGVGVWMARDANPLVGVTVKEGVLTARCVATADTETEANRLAEESAAAILALFPDRYLGEEVEGLGSFVGGFLAEKGLSFTVAESCTGGLVAGALTDAPGVSAVFQGSYVTYANERKVEVLGVAQASLDAHGAVSQQVAAEMARGALERSGARLAVSTTGVAGPTGGTEEKPIGLVWFGLALRHASGEIEVRTVDRRWPPLGRERIRSWAKNKALGLLLEGARDLTA</sequence>
<reference evidence="3 4" key="1">
    <citation type="submission" date="2019-02" db="EMBL/GenBank/DDBJ databases">
        <title>Deep-cultivation of Planctomycetes and their phenomic and genomic characterization uncovers novel biology.</title>
        <authorList>
            <person name="Wiegand S."/>
            <person name="Jogler M."/>
            <person name="Boedeker C."/>
            <person name="Pinto D."/>
            <person name="Vollmers J."/>
            <person name="Rivas-Marin E."/>
            <person name="Kohn T."/>
            <person name="Peeters S.H."/>
            <person name="Heuer A."/>
            <person name="Rast P."/>
            <person name="Oberbeckmann S."/>
            <person name="Bunk B."/>
            <person name="Jeske O."/>
            <person name="Meyerdierks A."/>
            <person name="Storesund J.E."/>
            <person name="Kallscheuer N."/>
            <person name="Luecker S."/>
            <person name="Lage O.M."/>
            <person name="Pohl T."/>
            <person name="Merkel B.J."/>
            <person name="Hornburger P."/>
            <person name="Mueller R.-W."/>
            <person name="Bruemmer F."/>
            <person name="Labrenz M."/>
            <person name="Spormann A.M."/>
            <person name="Op den Camp H."/>
            <person name="Overmann J."/>
            <person name="Amann R."/>
            <person name="Jetten M.S.M."/>
            <person name="Mascher T."/>
            <person name="Medema M.H."/>
            <person name="Devos D.P."/>
            <person name="Kaster A.-K."/>
            <person name="Ovreas L."/>
            <person name="Rohde M."/>
            <person name="Galperin M.Y."/>
            <person name="Jogler C."/>
        </authorList>
    </citation>
    <scope>NUCLEOTIDE SEQUENCE [LARGE SCALE GENOMIC DNA]</scope>
    <source>
        <strain evidence="3 4">Poly30</strain>
    </source>
</reference>
<keyword evidence="4" id="KW-1185">Reference proteome</keyword>
<dbReference type="RefSeq" id="WP_419190402.1">
    <property type="nucleotide sequence ID" value="NZ_CP036434.1"/>
</dbReference>
<evidence type="ECO:0000259" key="2">
    <source>
        <dbReference type="SMART" id="SM00852"/>
    </source>
</evidence>
<dbReference type="SUPFAM" id="SSF53218">
    <property type="entry name" value="Molybdenum cofactor biosynthesis proteins"/>
    <property type="match status" value="1"/>
</dbReference>
<dbReference type="AlphaFoldDB" id="A0A518EWQ7"/>
<dbReference type="SMART" id="SM00852">
    <property type="entry name" value="MoCF_biosynth"/>
    <property type="match status" value="1"/>
</dbReference>
<dbReference type="InterPro" id="IPR008136">
    <property type="entry name" value="CinA_C"/>
</dbReference>
<dbReference type="Pfam" id="PF02464">
    <property type="entry name" value="CinA"/>
    <property type="match status" value="1"/>
</dbReference>
<dbReference type="PIRSF" id="PIRSF006728">
    <property type="entry name" value="CinA"/>
    <property type="match status" value="1"/>
</dbReference>
<dbReference type="Pfam" id="PF18146">
    <property type="entry name" value="CinA_KH"/>
    <property type="match status" value="1"/>
</dbReference>
<proteinExistence type="inferred from homology"/>
<dbReference type="Pfam" id="PF00994">
    <property type="entry name" value="MoCF_biosynth"/>
    <property type="match status" value="1"/>
</dbReference>
<gene>
    <name evidence="3" type="primary">pncC</name>
    <name evidence="3" type="ORF">Poly30_40390</name>
</gene>
<comment type="similarity">
    <text evidence="1">Belongs to the CinA family.</text>
</comment>